<comment type="caution">
    <text evidence="2">The sequence shown here is derived from an EMBL/GenBank/DDBJ whole genome shotgun (WGS) entry which is preliminary data.</text>
</comment>
<proteinExistence type="predicted"/>
<sequence>MHPNTIYALIRSTIRKVLGGGVGPFEPKADEDLESLYGLDITARRALYKPLNNEFSANGTPLKPVLTPTSTADQTTVRKLRKLIEPRVPVLFIAAMIGMLGSAHNARSSTNIDEYNTDGDKSTISYQEMIVYFANKATVSIGEFDKNKNGMIDPSELDEFNKKLHSLAEEEAAANFASTPQETGLPIAPIAVKEAMSVLGQKPKVPPTPAEIEKARIEKEAEDKRTYSDDLKFYLRKSGRDVSIRADKFDGNGANFSYKNNAISETASGRVTAAFGVLRELRLKDKFAPATGPYISALTYGGSIAIDRSFESRGKKFETNALELRGGGDLEIAGLMFPVQYLSAWGYLKTDTEFERKVVGAEAVYEPFSFAFLRGFTVPHGRIIARLAPSLFGTYERVLSDGGVPSPYDDYLNVGYGLTAELAWIRDGKRVSTLTSEFRDSWNVTGDNEHTYDWANRLAWTLDDAGNVTLNLDYELSQNELTEKRTNEVALGIGLRY</sequence>
<dbReference type="EMBL" id="JACDTY010000001">
    <property type="protein sequence ID" value="MBA1139263.1"/>
    <property type="molecule type" value="Genomic_DNA"/>
</dbReference>
<dbReference type="InterPro" id="IPR011992">
    <property type="entry name" value="EF-hand-dom_pair"/>
</dbReference>
<dbReference type="InterPro" id="IPR018247">
    <property type="entry name" value="EF_Hand_1_Ca_BS"/>
</dbReference>
<evidence type="ECO:0000313" key="2">
    <source>
        <dbReference type="EMBL" id="MBA1139263.1"/>
    </source>
</evidence>
<feature type="domain" description="EF-hand" evidence="1">
    <location>
        <begin position="143"/>
        <end position="167"/>
    </location>
</feature>
<dbReference type="SUPFAM" id="SSF47473">
    <property type="entry name" value="EF-hand"/>
    <property type="match status" value="1"/>
</dbReference>
<accession>A0A838AZI8</accession>
<keyword evidence="3" id="KW-1185">Reference proteome</keyword>
<dbReference type="RefSeq" id="WP_181055958.1">
    <property type="nucleotide sequence ID" value="NZ_JACDTY010000001.1"/>
</dbReference>
<dbReference type="Proteomes" id="UP000558284">
    <property type="component" value="Unassembled WGS sequence"/>
</dbReference>
<organism evidence="2 3">
    <name type="scientific">Mesorhizobium neociceri</name>
    <dbReference type="NCBI Taxonomy" id="1307853"/>
    <lineage>
        <taxon>Bacteria</taxon>
        <taxon>Pseudomonadati</taxon>
        <taxon>Pseudomonadota</taxon>
        <taxon>Alphaproteobacteria</taxon>
        <taxon>Hyphomicrobiales</taxon>
        <taxon>Phyllobacteriaceae</taxon>
        <taxon>Mesorhizobium</taxon>
    </lineage>
</organism>
<gene>
    <name evidence="2" type="ORF">H0241_03180</name>
</gene>
<protein>
    <recommendedName>
        <fullName evidence="1">EF-hand domain-containing protein</fullName>
    </recommendedName>
</protein>
<dbReference type="AlphaFoldDB" id="A0A838AZI8"/>
<evidence type="ECO:0000313" key="3">
    <source>
        <dbReference type="Proteomes" id="UP000558284"/>
    </source>
</evidence>
<dbReference type="PROSITE" id="PS00018">
    <property type="entry name" value="EF_HAND_1"/>
    <property type="match status" value="1"/>
</dbReference>
<dbReference type="InterPro" id="IPR002048">
    <property type="entry name" value="EF_hand_dom"/>
</dbReference>
<dbReference type="GO" id="GO:0005509">
    <property type="term" value="F:calcium ion binding"/>
    <property type="evidence" value="ECO:0007669"/>
    <property type="project" value="InterPro"/>
</dbReference>
<name>A0A838AZI8_9HYPH</name>
<reference evidence="2 3" key="1">
    <citation type="submission" date="2020-07" db="EMBL/GenBank/DDBJ databases">
        <title>Definition of the novel symbiovar canariense within Mesorhizobium novociceri, a new species of genus Mesorhizobium nodulating Cicer canariense in the Caldera de Taburiente National Park (La Palma, Canary Islands).</title>
        <authorList>
            <person name="Leon-Barrios M."/>
            <person name="Perez-Yepez J."/>
            <person name="Flores-Felix J.D."/>
            <person name="Ramirez-Baena M.H."/>
            <person name="Pulido-Suarez L."/>
            <person name="Igual J.M."/>
            <person name="Velazquez E."/>
            <person name="Peix A."/>
        </authorList>
    </citation>
    <scope>NUCLEOTIDE SEQUENCE [LARGE SCALE GENOMIC DNA]</scope>
    <source>
        <strain evidence="2 3">CCANP35</strain>
    </source>
</reference>
<dbReference type="PROSITE" id="PS50222">
    <property type="entry name" value="EF_HAND_2"/>
    <property type="match status" value="1"/>
</dbReference>
<evidence type="ECO:0000259" key="1">
    <source>
        <dbReference type="PROSITE" id="PS50222"/>
    </source>
</evidence>